<dbReference type="InterPro" id="IPR051091">
    <property type="entry name" value="O-Glucosyltr/Glycosyltrsf_90"/>
</dbReference>
<dbReference type="Proteomes" id="UP001285441">
    <property type="component" value="Unassembled WGS sequence"/>
</dbReference>
<reference evidence="4" key="1">
    <citation type="journal article" date="2023" name="Mol. Phylogenet. Evol.">
        <title>Genome-scale phylogeny and comparative genomics of the fungal order Sordariales.</title>
        <authorList>
            <person name="Hensen N."/>
            <person name="Bonometti L."/>
            <person name="Westerberg I."/>
            <person name="Brannstrom I.O."/>
            <person name="Guillou S."/>
            <person name="Cros-Aarteil S."/>
            <person name="Calhoun S."/>
            <person name="Haridas S."/>
            <person name="Kuo A."/>
            <person name="Mondo S."/>
            <person name="Pangilinan J."/>
            <person name="Riley R."/>
            <person name="LaButti K."/>
            <person name="Andreopoulos B."/>
            <person name="Lipzen A."/>
            <person name="Chen C."/>
            <person name="Yan M."/>
            <person name="Daum C."/>
            <person name="Ng V."/>
            <person name="Clum A."/>
            <person name="Steindorff A."/>
            <person name="Ohm R.A."/>
            <person name="Martin F."/>
            <person name="Silar P."/>
            <person name="Natvig D.O."/>
            <person name="Lalanne C."/>
            <person name="Gautier V."/>
            <person name="Ament-Velasquez S.L."/>
            <person name="Kruys A."/>
            <person name="Hutchinson M.I."/>
            <person name="Powell A.J."/>
            <person name="Barry K."/>
            <person name="Miller A.N."/>
            <person name="Grigoriev I.V."/>
            <person name="Debuchy R."/>
            <person name="Gladieux P."/>
            <person name="Hiltunen Thoren M."/>
            <person name="Johannesson H."/>
        </authorList>
    </citation>
    <scope>NUCLEOTIDE SEQUENCE</scope>
    <source>
        <strain evidence="4">CBS 232.78</strain>
    </source>
</reference>
<feature type="chain" id="PRO_5042109283" description="Glycosyl transferase CAP10 domain-containing protein" evidence="2">
    <location>
        <begin position="22"/>
        <end position="606"/>
    </location>
</feature>
<feature type="compositionally biased region" description="Pro residues" evidence="1">
    <location>
        <begin position="32"/>
        <end position="49"/>
    </location>
</feature>
<comment type="caution">
    <text evidence="4">The sequence shown here is derived from an EMBL/GenBank/DDBJ whole genome shotgun (WGS) entry which is preliminary data.</text>
</comment>
<evidence type="ECO:0000259" key="3">
    <source>
        <dbReference type="SMART" id="SM00672"/>
    </source>
</evidence>
<dbReference type="SMART" id="SM00672">
    <property type="entry name" value="CAP10"/>
    <property type="match status" value="1"/>
</dbReference>
<sequence length="606" mass="69455">MRSRQLVVLVALVFVTYCAYSLSQSSTYYTSGPPPPQQQQPPAQQPGPVPGGSSSQATPNSKPKPAPGGSHPIWHLINTAERDLETVKSRQSRTLREAVAEYRRRYGLPPPPNFDKWWAFAKSHDVQLVDEFDNVMELIMPFWGLKPATLRGRVKEALGFGNALMGIAIRGGVVTHVSGGAPWQQEATQGMIKDFIEFLPDMDLAFNVNDEPRVIVPHEDMAHLVRTAREVTMPAANAARQLTNEFTKKPEDLNDGKRFEETKLTRFNDFAHQPTWTHSRISCPPDSPSRILEEADRFDDVSKYGLGELGFVYNLTAMSDICLTPSLSETYGFFDRPNAFSIVHDLFPVFSQSKISSYSDIIYPSPWYWADKVKYDEEEDPEWNSKKDQLYWRGSTTGGYSRNGGWRRQHRQRLVKKINAGDQAKVLVNEGTESNQKWAVKEVPRGDYRSVMDVFFSHIGQCDEGDCNAQRQFYKVKDRADPENAFKYKYLLDMDGNAFSGRFYAFLHSRSLVYKFAVFREWHSEWLRPWAHYIPMSLQGDDWLEAVRFFGDGNLGKKEAERVALQSKQWAGKVLRKADMEVWFFRLLLEYGRVIDDKRENIGFMS</sequence>
<dbReference type="InterPro" id="IPR006598">
    <property type="entry name" value="CAP10"/>
</dbReference>
<evidence type="ECO:0000256" key="1">
    <source>
        <dbReference type="SAM" id="MobiDB-lite"/>
    </source>
</evidence>
<evidence type="ECO:0000256" key="2">
    <source>
        <dbReference type="SAM" id="SignalP"/>
    </source>
</evidence>
<keyword evidence="2" id="KW-0732">Signal</keyword>
<evidence type="ECO:0000313" key="4">
    <source>
        <dbReference type="EMBL" id="KAK3368041.1"/>
    </source>
</evidence>
<evidence type="ECO:0000313" key="5">
    <source>
        <dbReference type="Proteomes" id="UP001285441"/>
    </source>
</evidence>
<proteinExistence type="predicted"/>
<protein>
    <recommendedName>
        <fullName evidence="3">Glycosyl transferase CAP10 domain-containing protein</fullName>
    </recommendedName>
</protein>
<dbReference type="PANTHER" id="PTHR12203">
    <property type="entry name" value="KDEL LYS-ASP-GLU-LEU CONTAINING - RELATED"/>
    <property type="match status" value="1"/>
</dbReference>
<dbReference type="AlphaFoldDB" id="A0AAE0K280"/>
<feature type="domain" description="Glycosyl transferase CAP10" evidence="3">
    <location>
        <begin position="305"/>
        <end position="598"/>
    </location>
</feature>
<feature type="region of interest" description="Disordered" evidence="1">
    <location>
        <begin position="28"/>
        <end position="73"/>
    </location>
</feature>
<dbReference type="PANTHER" id="PTHR12203:SF104">
    <property type="entry name" value="PROTEIN CAP1, PUTATIVE (AFU_ORTHOLOGUE AFUA_1G05595)-RELATED"/>
    <property type="match status" value="1"/>
</dbReference>
<dbReference type="EMBL" id="JAULSW010000010">
    <property type="protein sequence ID" value="KAK3368041.1"/>
    <property type="molecule type" value="Genomic_DNA"/>
</dbReference>
<name>A0AAE0K280_9PEZI</name>
<accession>A0AAE0K280</accession>
<dbReference type="Pfam" id="PF05686">
    <property type="entry name" value="Glyco_transf_90"/>
    <property type="match status" value="1"/>
</dbReference>
<organism evidence="4 5">
    <name type="scientific">Podospora didyma</name>
    <dbReference type="NCBI Taxonomy" id="330526"/>
    <lineage>
        <taxon>Eukaryota</taxon>
        <taxon>Fungi</taxon>
        <taxon>Dikarya</taxon>
        <taxon>Ascomycota</taxon>
        <taxon>Pezizomycotina</taxon>
        <taxon>Sordariomycetes</taxon>
        <taxon>Sordariomycetidae</taxon>
        <taxon>Sordariales</taxon>
        <taxon>Podosporaceae</taxon>
        <taxon>Podospora</taxon>
    </lineage>
</organism>
<reference evidence="4" key="2">
    <citation type="submission" date="2023-06" db="EMBL/GenBank/DDBJ databases">
        <authorList>
            <consortium name="Lawrence Berkeley National Laboratory"/>
            <person name="Haridas S."/>
            <person name="Hensen N."/>
            <person name="Bonometti L."/>
            <person name="Westerberg I."/>
            <person name="Brannstrom I.O."/>
            <person name="Guillou S."/>
            <person name="Cros-Aarteil S."/>
            <person name="Calhoun S."/>
            <person name="Kuo A."/>
            <person name="Mondo S."/>
            <person name="Pangilinan J."/>
            <person name="Riley R."/>
            <person name="LaButti K."/>
            <person name="Andreopoulos B."/>
            <person name="Lipzen A."/>
            <person name="Chen C."/>
            <person name="Yanf M."/>
            <person name="Daum C."/>
            <person name="Ng V."/>
            <person name="Clum A."/>
            <person name="Steindorff A."/>
            <person name="Ohm R."/>
            <person name="Martin F."/>
            <person name="Silar P."/>
            <person name="Natvig D."/>
            <person name="Lalanne C."/>
            <person name="Gautier V."/>
            <person name="Ament-velasquez S.L."/>
            <person name="Kruys A."/>
            <person name="Hutchinson M.I."/>
            <person name="Powell A.J."/>
            <person name="Barry K."/>
            <person name="Miller A.N."/>
            <person name="Grigoriev I.V."/>
            <person name="Debuchy R."/>
            <person name="Gladieux P."/>
            <person name="Thoren M.H."/>
            <person name="Johannesson H."/>
        </authorList>
    </citation>
    <scope>NUCLEOTIDE SEQUENCE</scope>
    <source>
        <strain evidence="4">CBS 232.78</strain>
    </source>
</reference>
<feature type="signal peptide" evidence="2">
    <location>
        <begin position="1"/>
        <end position="21"/>
    </location>
</feature>
<keyword evidence="5" id="KW-1185">Reference proteome</keyword>
<gene>
    <name evidence="4" type="ORF">B0H63DRAFT_497528</name>
</gene>